<protein>
    <submittedName>
        <fullName evidence="5">Poly-beta-hydroxybutyrate polymerase</fullName>
        <ecNumber evidence="5">2.3.1.-</ecNumber>
    </submittedName>
</protein>
<evidence type="ECO:0000256" key="1">
    <source>
        <dbReference type="ARBA" id="ARBA00022679"/>
    </source>
</evidence>
<reference evidence="5 6" key="1">
    <citation type="submission" date="2016-06" db="EMBL/GenBank/DDBJ databases">
        <title>Genome sequence of halotolerant plant growth promoting strain of Halomonas elongata HEK1 isolated from salterns of Rann of Kutch, Gujarat, India.</title>
        <authorList>
            <person name="Gaba S."/>
            <person name="Singh R.N."/>
            <person name="Abrol S."/>
            <person name="Kaushik R."/>
            <person name="Saxena A.K."/>
        </authorList>
    </citation>
    <scope>NUCLEOTIDE SEQUENCE [LARGE SCALE GENOMIC DNA]</scope>
    <source>
        <strain evidence="5 6">HEK1</strain>
    </source>
</reference>
<dbReference type="PATRIC" id="fig|2746.7.peg.3179"/>
<dbReference type="Gene3D" id="3.40.50.1820">
    <property type="entry name" value="alpha/beta hydrolase"/>
    <property type="match status" value="1"/>
</dbReference>
<evidence type="ECO:0000313" key="6">
    <source>
        <dbReference type="Proteomes" id="UP000092504"/>
    </source>
</evidence>
<comment type="caution">
    <text evidence="5">The sequence shown here is derived from an EMBL/GenBank/DDBJ whole genome shotgun (WGS) entry which is preliminary data.</text>
</comment>
<accession>A0A1B8NVP1</accession>
<evidence type="ECO:0000259" key="4">
    <source>
        <dbReference type="Pfam" id="PF07167"/>
    </source>
</evidence>
<dbReference type="PANTHER" id="PTHR36837">
    <property type="entry name" value="POLY(3-HYDROXYALKANOATE) POLYMERASE SUBUNIT PHAC"/>
    <property type="match status" value="1"/>
</dbReference>
<dbReference type="GO" id="GO:0016746">
    <property type="term" value="F:acyltransferase activity"/>
    <property type="evidence" value="ECO:0007669"/>
    <property type="project" value="UniProtKB-KW"/>
</dbReference>
<gene>
    <name evidence="5" type="primary">phbC_1</name>
    <name evidence="5" type="ORF">A8U91_03091</name>
</gene>
<sequence>MRRTLETRGQNLVDGLARLREDLANSVEGLNVTMTDREAFEVGENIAVTPGAVIFENELMQLIQYTPSTEKVFKTPLLVVPPWINKYYVLDLRQENSLVKWLVDQGHSVFLTSWRNPGPEQRDLTWADYMQMGPIAAMEAIEQAVGEKSVNLLSYCVGGTLTASTVAYLTSTRRGRKVRSVTYMATLQDFRDPGELGVFLAEPVLRGIEEKLEQDGYLDGRVMAYSFNLLRENDLFWSFYINNYLKGDAPAPFDLLYWNTDGTNLPAGTHGWYLRHLYRENRLVEPGGIELDGVKIDLRKISVPSYFVSTREDHIAKWNSTYYGALLPKGPVTFVLAGSGHIAGIVNPPTRTSTVSGPTRNCRTIMKPGSREPRRMKAPGGRTGRPG</sequence>
<dbReference type="Proteomes" id="UP000092504">
    <property type="component" value="Unassembled WGS sequence"/>
</dbReference>
<dbReference type="Pfam" id="PF07167">
    <property type="entry name" value="PhaC_N"/>
    <property type="match status" value="1"/>
</dbReference>
<keyword evidence="1 5" id="KW-0808">Transferase</keyword>
<proteinExistence type="predicted"/>
<dbReference type="InterPro" id="IPR029058">
    <property type="entry name" value="AB_hydrolase_fold"/>
</dbReference>
<dbReference type="InterPro" id="IPR051321">
    <property type="entry name" value="PHA/PHB_synthase"/>
</dbReference>
<feature type="domain" description="Poly-beta-hydroxybutyrate polymerase N-terminal" evidence="4">
    <location>
        <begin position="1"/>
        <end position="102"/>
    </location>
</feature>
<dbReference type="InterPro" id="IPR010941">
    <property type="entry name" value="PhaC_N"/>
</dbReference>
<dbReference type="PANTHER" id="PTHR36837:SF5">
    <property type="entry name" value="POLY-3-HYDROXYBUTYRATE SYNTHASE"/>
    <property type="match status" value="1"/>
</dbReference>
<feature type="region of interest" description="Disordered" evidence="3">
    <location>
        <begin position="366"/>
        <end position="387"/>
    </location>
</feature>
<keyword evidence="2 5" id="KW-0012">Acyltransferase</keyword>
<dbReference type="SUPFAM" id="SSF53474">
    <property type="entry name" value="alpha/beta-Hydrolases"/>
    <property type="match status" value="1"/>
</dbReference>
<dbReference type="EMBL" id="MAJD01000002">
    <property type="protein sequence ID" value="OBX34047.1"/>
    <property type="molecule type" value="Genomic_DNA"/>
</dbReference>
<evidence type="ECO:0000256" key="2">
    <source>
        <dbReference type="ARBA" id="ARBA00023315"/>
    </source>
</evidence>
<dbReference type="GO" id="GO:0042619">
    <property type="term" value="P:poly-hydroxybutyrate biosynthetic process"/>
    <property type="evidence" value="ECO:0007669"/>
    <property type="project" value="InterPro"/>
</dbReference>
<name>A0A1B8NVP1_HALEL</name>
<organism evidence="5 6">
    <name type="scientific">Halomonas elongata</name>
    <dbReference type="NCBI Taxonomy" id="2746"/>
    <lineage>
        <taxon>Bacteria</taxon>
        <taxon>Pseudomonadati</taxon>
        <taxon>Pseudomonadota</taxon>
        <taxon>Gammaproteobacteria</taxon>
        <taxon>Oceanospirillales</taxon>
        <taxon>Halomonadaceae</taxon>
        <taxon>Halomonas</taxon>
    </lineage>
</organism>
<evidence type="ECO:0000256" key="3">
    <source>
        <dbReference type="SAM" id="MobiDB-lite"/>
    </source>
</evidence>
<dbReference type="AlphaFoldDB" id="A0A1B8NVP1"/>
<dbReference type="EC" id="2.3.1.-" evidence="5"/>
<evidence type="ECO:0000313" key="5">
    <source>
        <dbReference type="EMBL" id="OBX34047.1"/>
    </source>
</evidence>